<evidence type="ECO:0000256" key="1">
    <source>
        <dbReference type="ARBA" id="ARBA00008799"/>
    </source>
</evidence>
<gene>
    <name evidence="2" type="primary">otsA</name>
    <name evidence="2" type="ORF">ANI02nite_28800</name>
</gene>
<dbReference type="EMBL" id="BJYF01000023">
    <property type="protein sequence ID" value="GEN60996.1"/>
    <property type="molecule type" value="Genomic_DNA"/>
</dbReference>
<name>A0A511XDG8_9PROT</name>
<proteinExistence type="inferred from homology"/>
<dbReference type="Pfam" id="PF00982">
    <property type="entry name" value="Glyco_transf_20"/>
    <property type="match status" value="1"/>
</dbReference>
<dbReference type="SUPFAM" id="SSF53756">
    <property type="entry name" value="UDP-Glycosyltransferase/glycogen phosphorylase"/>
    <property type="match status" value="1"/>
</dbReference>
<keyword evidence="3" id="KW-1185">Reference proteome</keyword>
<dbReference type="CDD" id="cd03788">
    <property type="entry name" value="GT20_TPS"/>
    <property type="match status" value="1"/>
</dbReference>
<comment type="similarity">
    <text evidence="1">Belongs to the glycosyltransferase 20 family.</text>
</comment>
<dbReference type="PANTHER" id="PTHR10788">
    <property type="entry name" value="TREHALOSE-6-PHOSPHATE SYNTHASE"/>
    <property type="match status" value="1"/>
</dbReference>
<protein>
    <submittedName>
        <fullName evidence="2">Alpha,alpha-trehalose-phosphate synthase (UDP-forming)</fullName>
    </submittedName>
</protein>
<evidence type="ECO:0000313" key="2">
    <source>
        <dbReference type="EMBL" id="GEN60996.1"/>
    </source>
</evidence>
<dbReference type="STRING" id="1120919.GCA_000429165_03018"/>
<dbReference type="OrthoDB" id="9815690at2"/>
<dbReference type="GO" id="GO:0003825">
    <property type="term" value="F:alpha,alpha-trehalose-phosphate synthase (UDP-forming) activity"/>
    <property type="evidence" value="ECO:0007669"/>
    <property type="project" value="TreeGrafter"/>
</dbReference>
<dbReference type="AlphaFoldDB" id="A0A511XDG8"/>
<reference evidence="2 3" key="1">
    <citation type="submission" date="2019-07" db="EMBL/GenBank/DDBJ databases">
        <title>Whole genome shotgun sequence of Acetobacter nitrogenifigens NBRC 105050.</title>
        <authorList>
            <person name="Hosoyama A."/>
            <person name="Uohara A."/>
            <person name="Ohji S."/>
            <person name="Ichikawa N."/>
        </authorList>
    </citation>
    <scope>NUCLEOTIDE SEQUENCE [LARGE SCALE GENOMIC DNA]</scope>
    <source>
        <strain evidence="2 3">NBRC 105050</strain>
    </source>
</reference>
<dbReference type="InterPro" id="IPR001830">
    <property type="entry name" value="Glyco_trans_20"/>
</dbReference>
<dbReference type="GO" id="GO:0005992">
    <property type="term" value="P:trehalose biosynthetic process"/>
    <property type="evidence" value="ECO:0007669"/>
    <property type="project" value="InterPro"/>
</dbReference>
<sequence length="457" mass="51341">MGRLVIVSNRVPDPHELAQPAGGLTVALADALRSGDPCLWFGWSGRQMEFEGDPAPNVETHGSVTYATIPLTPAQHRGYYQNFSNGILWPLFHYRLGLMSYERADWFRYLEVNRLFARGLASMLEPGDTVWIHDYHLFPLGQELRNLGFQGRIGFFLHIPLPPWSLFRALPPAEPILRSMQAYDIIGLQTEEDANNLRGCFEAEGLSGADRVRPFPIGIDPTQFGADARLAFAGEEVQRLRDSVHDEPLIIGVDRLDYSKGLQERFLGYERLLTRYPEHRRHVTYLQVAPVSRGEVEEYRLLRRQLDETIGRINGAFAEFDWTPIRYLTRPVPRSVLAGFYRLADVALITPLRDGMNLVAKEYIAAQDPDHPGALVLSHLAGAAPELSEALLVNPHDADAIADALHEALTMNLEERKRRWTLLDNEVRSTTAGSWARDFLTALDAADANVDGQTPAT</sequence>
<dbReference type="RefSeq" id="WP_026398587.1">
    <property type="nucleotide sequence ID" value="NZ_AUBI01000014.1"/>
</dbReference>
<comment type="caution">
    <text evidence="2">The sequence shown here is derived from an EMBL/GenBank/DDBJ whole genome shotgun (WGS) entry which is preliminary data.</text>
</comment>
<dbReference type="PANTHER" id="PTHR10788:SF106">
    <property type="entry name" value="BCDNA.GH08860"/>
    <property type="match status" value="1"/>
</dbReference>
<dbReference type="Gene3D" id="3.40.50.2000">
    <property type="entry name" value="Glycogen Phosphorylase B"/>
    <property type="match status" value="2"/>
</dbReference>
<accession>A0A511XDG8</accession>
<dbReference type="Proteomes" id="UP000321635">
    <property type="component" value="Unassembled WGS sequence"/>
</dbReference>
<evidence type="ECO:0000313" key="3">
    <source>
        <dbReference type="Proteomes" id="UP000321635"/>
    </source>
</evidence>
<organism evidence="2 3">
    <name type="scientific">Acetobacter nitrogenifigens DSM 23921 = NBRC 105050</name>
    <dbReference type="NCBI Taxonomy" id="1120919"/>
    <lineage>
        <taxon>Bacteria</taxon>
        <taxon>Pseudomonadati</taxon>
        <taxon>Pseudomonadota</taxon>
        <taxon>Alphaproteobacteria</taxon>
        <taxon>Acetobacterales</taxon>
        <taxon>Acetobacteraceae</taxon>
        <taxon>Acetobacter</taxon>
    </lineage>
</organism>